<evidence type="ECO:0000313" key="10">
    <source>
        <dbReference type="Proteomes" id="UP000604381"/>
    </source>
</evidence>
<feature type="compositionally biased region" description="Basic residues" evidence="6">
    <location>
        <begin position="50"/>
        <end position="59"/>
    </location>
</feature>
<dbReference type="InterPro" id="IPR008991">
    <property type="entry name" value="Translation_prot_SH3-like_sf"/>
</dbReference>
<comment type="subunit">
    <text evidence="5">Part of the 50S ribosomal subunit. Forms a bridge to the 30S subunit in the 70S ribosome.</text>
</comment>
<dbReference type="FunFam" id="2.40.50.140:FF:000003">
    <property type="entry name" value="50S ribosomal protein L2"/>
    <property type="match status" value="1"/>
</dbReference>
<dbReference type="SUPFAM" id="SSF50249">
    <property type="entry name" value="Nucleic acid-binding proteins"/>
    <property type="match status" value="1"/>
</dbReference>
<feature type="region of interest" description="Disordered" evidence="6">
    <location>
        <begin position="223"/>
        <end position="277"/>
    </location>
</feature>
<feature type="region of interest" description="Disordered" evidence="6">
    <location>
        <begin position="36"/>
        <end position="59"/>
    </location>
</feature>
<dbReference type="SUPFAM" id="SSF50104">
    <property type="entry name" value="Translation proteins SH3-like domain"/>
    <property type="match status" value="1"/>
</dbReference>
<dbReference type="PIRSF" id="PIRSF002158">
    <property type="entry name" value="Ribosomal_L2"/>
    <property type="match status" value="1"/>
</dbReference>
<dbReference type="SMART" id="SM01383">
    <property type="entry name" value="Ribosomal_L2"/>
    <property type="match status" value="1"/>
</dbReference>
<keyword evidence="5" id="KW-0699">rRNA-binding</keyword>
<dbReference type="InterPro" id="IPR022671">
    <property type="entry name" value="Ribosomal_uL2_CS"/>
</dbReference>
<sequence>MALRKAKPTSPGRRGRITVVRKGLHKGGPKKSLLAGKARTGGRNNAGRMTVRHRGGGHRRKLRTIDFRRDKDGVEAVVERIEYDPGRSAHIALLRYADGEHRYILALKEMRRNDVVESGENVAPNSGNCMQLRYIPKGSTVCCVELKPGKGAQLARAAGSSVQYVAQEGEYAFIRLRSSEMRKVHVRCRAVIGEVGNAEHNLVKHGKAGAVRWRGRRPHVRGIVKNPVDHPMGGGEGRSKSNKIPCSPTGVPAKGYRTRRNKRTQSMIVNRRRKRRR</sequence>
<dbReference type="InterPro" id="IPR014726">
    <property type="entry name" value="Ribosomal_uL2_dom3"/>
</dbReference>
<dbReference type="Gene3D" id="2.30.30.30">
    <property type="match status" value="1"/>
</dbReference>
<feature type="domain" description="Large ribosomal subunit protein uL2 RNA-binding" evidence="8">
    <location>
        <begin position="42"/>
        <end position="118"/>
    </location>
</feature>
<evidence type="ECO:0000259" key="8">
    <source>
        <dbReference type="SMART" id="SM01383"/>
    </source>
</evidence>
<comment type="function">
    <text evidence="5">One of the primary rRNA binding proteins. Required for association of the 30S and 50S subunits to form the 70S ribosome, for tRNA binding and peptide bond formation. It has been suggested to have peptidyltransferase activity; this is somewhat controversial. Makes several contacts with the 16S rRNA in the 70S ribosome.</text>
</comment>
<evidence type="ECO:0000256" key="3">
    <source>
        <dbReference type="ARBA" id="ARBA00023274"/>
    </source>
</evidence>
<dbReference type="AlphaFoldDB" id="A0A930UFS2"/>
<dbReference type="FunFam" id="4.10.950.10:FF:000001">
    <property type="entry name" value="50S ribosomal protein L2"/>
    <property type="match status" value="1"/>
</dbReference>
<evidence type="ECO:0000313" key="9">
    <source>
        <dbReference type="EMBL" id="MBF2735597.1"/>
    </source>
</evidence>
<dbReference type="Pfam" id="PF03947">
    <property type="entry name" value="Ribosomal_L2_C"/>
    <property type="match status" value="1"/>
</dbReference>
<dbReference type="InterPro" id="IPR022666">
    <property type="entry name" value="Ribosomal_uL2_RNA-bd_dom"/>
</dbReference>
<evidence type="ECO:0000256" key="5">
    <source>
        <dbReference type="HAMAP-Rule" id="MF_01320"/>
    </source>
</evidence>
<dbReference type="PANTHER" id="PTHR13691">
    <property type="entry name" value="RIBOSOMAL PROTEIN L2"/>
    <property type="match status" value="1"/>
</dbReference>
<keyword evidence="3 5" id="KW-0687">Ribonucleoprotein</keyword>
<dbReference type="GO" id="GO:0002181">
    <property type="term" value="P:cytoplasmic translation"/>
    <property type="evidence" value="ECO:0007669"/>
    <property type="project" value="TreeGrafter"/>
</dbReference>
<evidence type="ECO:0000259" key="7">
    <source>
        <dbReference type="SMART" id="SM01382"/>
    </source>
</evidence>
<dbReference type="InterPro" id="IPR022669">
    <property type="entry name" value="Ribosomal_uL2_C"/>
</dbReference>
<organism evidence="9 10">
    <name type="scientific">Candidatus Amphirhobacter heronislandensis</name>
    <dbReference type="NCBI Taxonomy" id="1732024"/>
    <lineage>
        <taxon>Bacteria</taxon>
        <taxon>Pseudomonadati</taxon>
        <taxon>Pseudomonadota</taxon>
        <taxon>Gammaproteobacteria</taxon>
        <taxon>Candidatus Tethybacterales</taxon>
        <taxon>Candidatus Tethybacteraceae</taxon>
        <taxon>Candidatus Amphirhobacter</taxon>
    </lineage>
</organism>
<keyword evidence="5" id="KW-0694">RNA-binding</keyword>
<reference evidence="9" key="1">
    <citation type="submission" date="2020-10" db="EMBL/GenBank/DDBJ databases">
        <title>An improved Amphimedon queenslandica hologenome assembly reveals how three proteobacterial symbionts can extend the metabolic phenotypic of their marine sponge host.</title>
        <authorList>
            <person name="Degnan B."/>
            <person name="Degnan S."/>
            <person name="Xiang X."/>
        </authorList>
    </citation>
    <scope>NUCLEOTIDE SEQUENCE</scope>
    <source>
        <strain evidence="9">AqS2</strain>
    </source>
</reference>
<dbReference type="InterPro" id="IPR005880">
    <property type="entry name" value="Ribosomal_uL2_bac/org-type"/>
</dbReference>
<feature type="domain" description="Large ribosomal subunit protein uL2 C-terminal" evidence="7">
    <location>
        <begin position="124"/>
        <end position="252"/>
    </location>
</feature>
<name>A0A930UFS2_9GAMM</name>
<evidence type="ECO:0000256" key="6">
    <source>
        <dbReference type="SAM" id="MobiDB-lite"/>
    </source>
</evidence>
<dbReference type="PROSITE" id="PS00467">
    <property type="entry name" value="RIBOSOMAL_L2"/>
    <property type="match status" value="1"/>
</dbReference>
<dbReference type="Gene3D" id="4.10.950.10">
    <property type="entry name" value="Ribosomal protein L2, domain 3"/>
    <property type="match status" value="1"/>
</dbReference>
<dbReference type="SMART" id="SM01382">
    <property type="entry name" value="Ribosomal_L2_C"/>
    <property type="match status" value="1"/>
</dbReference>
<dbReference type="Gene3D" id="2.40.50.140">
    <property type="entry name" value="Nucleic acid-binding proteins"/>
    <property type="match status" value="1"/>
</dbReference>
<evidence type="ECO:0000256" key="1">
    <source>
        <dbReference type="ARBA" id="ARBA00005636"/>
    </source>
</evidence>
<dbReference type="GO" id="GO:0003735">
    <property type="term" value="F:structural constituent of ribosome"/>
    <property type="evidence" value="ECO:0007669"/>
    <property type="project" value="InterPro"/>
</dbReference>
<dbReference type="HAMAP" id="MF_01320_B">
    <property type="entry name" value="Ribosomal_uL2_B"/>
    <property type="match status" value="1"/>
</dbReference>
<dbReference type="InterPro" id="IPR012340">
    <property type="entry name" value="NA-bd_OB-fold"/>
</dbReference>
<evidence type="ECO:0000256" key="4">
    <source>
        <dbReference type="ARBA" id="ARBA00035242"/>
    </source>
</evidence>
<dbReference type="InterPro" id="IPR014722">
    <property type="entry name" value="Rib_uL2_dom2"/>
</dbReference>
<dbReference type="FunFam" id="2.30.30.30:FF:000001">
    <property type="entry name" value="50S ribosomal protein L2"/>
    <property type="match status" value="1"/>
</dbReference>
<accession>A0A930UFS2</accession>
<dbReference type="GO" id="GO:0019843">
    <property type="term" value="F:rRNA binding"/>
    <property type="evidence" value="ECO:0007669"/>
    <property type="project" value="UniProtKB-UniRule"/>
</dbReference>
<dbReference type="PANTHER" id="PTHR13691:SF5">
    <property type="entry name" value="LARGE RIBOSOMAL SUBUNIT PROTEIN UL2M"/>
    <property type="match status" value="1"/>
</dbReference>
<dbReference type="EMBL" id="JADHEI010000044">
    <property type="protein sequence ID" value="MBF2735597.1"/>
    <property type="molecule type" value="Genomic_DNA"/>
</dbReference>
<gene>
    <name evidence="5 9" type="primary">rplB</name>
    <name evidence="9" type="ORF">ISN26_05920</name>
</gene>
<dbReference type="GO" id="GO:0015934">
    <property type="term" value="C:large ribosomal subunit"/>
    <property type="evidence" value="ECO:0007669"/>
    <property type="project" value="InterPro"/>
</dbReference>
<dbReference type="Pfam" id="PF00181">
    <property type="entry name" value="Ribosomal_L2_N"/>
    <property type="match status" value="1"/>
</dbReference>
<evidence type="ECO:0000256" key="2">
    <source>
        <dbReference type="ARBA" id="ARBA00022980"/>
    </source>
</evidence>
<comment type="similarity">
    <text evidence="1 5">Belongs to the universal ribosomal protein uL2 family.</text>
</comment>
<keyword evidence="2 5" id="KW-0689">Ribosomal protein</keyword>
<dbReference type="GO" id="GO:0016740">
    <property type="term" value="F:transferase activity"/>
    <property type="evidence" value="ECO:0007669"/>
    <property type="project" value="InterPro"/>
</dbReference>
<dbReference type="Proteomes" id="UP000604381">
    <property type="component" value="Unassembled WGS sequence"/>
</dbReference>
<dbReference type="NCBIfam" id="TIGR01171">
    <property type="entry name" value="rplB_bact"/>
    <property type="match status" value="1"/>
</dbReference>
<dbReference type="InterPro" id="IPR002171">
    <property type="entry name" value="Ribosomal_uL2"/>
</dbReference>
<protein>
    <recommendedName>
        <fullName evidence="4 5">Large ribosomal subunit protein uL2</fullName>
    </recommendedName>
</protein>
<proteinExistence type="inferred from homology"/>
<keyword evidence="10" id="KW-1185">Reference proteome</keyword>
<comment type="caution">
    <text evidence="9">The sequence shown here is derived from an EMBL/GenBank/DDBJ whole genome shotgun (WGS) entry which is preliminary data.</text>
</comment>